<dbReference type="EMBL" id="RRYP01005104">
    <property type="protein sequence ID" value="TNV82315.1"/>
    <property type="molecule type" value="Genomic_DNA"/>
</dbReference>
<proteinExistence type="predicted"/>
<gene>
    <name evidence="1" type="ORF">FGO68_gene355</name>
</gene>
<dbReference type="Proteomes" id="UP000785679">
    <property type="component" value="Unassembled WGS sequence"/>
</dbReference>
<organism evidence="1 2">
    <name type="scientific">Halteria grandinella</name>
    <dbReference type="NCBI Taxonomy" id="5974"/>
    <lineage>
        <taxon>Eukaryota</taxon>
        <taxon>Sar</taxon>
        <taxon>Alveolata</taxon>
        <taxon>Ciliophora</taxon>
        <taxon>Intramacronucleata</taxon>
        <taxon>Spirotrichea</taxon>
        <taxon>Stichotrichia</taxon>
        <taxon>Sporadotrichida</taxon>
        <taxon>Halteriidae</taxon>
        <taxon>Halteria</taxon>
    </lineage>
</organism>
<accession>A0A8J8NXX1</accession>
<evidence type="ECO:0000313" key="2">
    <source>
        <dbReference type="Proteomes" id="UP000785679"/>
    </source>
</evidence>
<keyword evidence="2" id="KW-1185">Reference proteome</keyword>
<protein>
    <submittedName>
        <fullName evidence="1">Uncharacterized protein</fullName>
    </submittedName>
</protein>
<name>A0A8J8NXX1_HALGN</name>
<sequence length="66" mass="7602">MLQVLPRLYSKCSKIFPLSTQGSYSQIRVKIQKYRQFDSTCCQIKLSFYSSQAEYGQTGNTDFVCS</sequence>
<reference evidence="1" key="1">
    <citation type="submission" date="2019-06" db="EMBL/GenBank/DDBJ databases">
        <authorList>
            <person name="Zheng W."/>
        </authorList>
    </citation>
    <scope>NUCLEOTIDE SEQUENCE</scope>
    <source>
        <strain evidence="1">QDHG01</strain>
    </source>
</reference>
<dbReference type="AlphaFoldDB" id="A0A8J8NXX1"/>
<evidence type="ECO:0000313" key="1">
    <source>
        <dbReference type="EMBL" id="TNV82315.1"/>
    </source>
</evidence>
<comment type="caution">
    <text evidence="1">The sequence shown here is derived from an EMBL/GenBank/DDBJ whole genome shotgun (WGS) entry which is preliminary data.</text>
</comment>